<sequence length="207" mass="22540">MYCWTRTICLAGKTAAERKGSADVLPVRQRNCSKIDYCYCPRRQPLLLRRANFSHARCRKSTRFAPRVKSRANAATAPPDGALGAIGLNASLRTVNPLRGTVGRGPNHRVASASSLRAVAALLTFCFVLSGTSAGPGRAGPLRTPPGRASVDFRVVTRNRHAHRTRHAHVTHACVPARLRPRACARAARSRRSAPTSAHFAVARRRH</sequence>
<comment type="caution">
    <text evidence="2">The sequence shown here is derived from an EMBL/GenBank/DDBJ whole genome shotgun (WGS) entry which is preliminary data.</text>
</comment>
<organism evidence="2 3">
    <name type="scientific">Paraburkholderia tropica</name>
    <dbReference type="NCBI Taxonomy" id="92647"/>
    <lineage>
        <taxon>Bacteria</taxon>
        <taxon>Pseudomonadati</taxon>
        <taxon>Pseudomonadota</taxon>
        <taxon>Betaproteobacteria</taxon>
        <taxon>Burkholderiales</taxon>
        <taxon>Burkholderiaceae</taxon>
        <taxon>Paraburkholderia</taxon>
    </lineage>
</organism>
<dbReference type="EMBL" id="FNZM01000001">
    <property type="protein sequence ID" value="SEI84852.1"/>
    <property type="molecule type" value="Genomic_DNA"/>
</dbReference>
<protein>
    <submittedName>
        <fullName evidence="2">Uncharacterized protein</fullName>
    </submittedName>
</protein>
<dbReference type="Proteomes" id="UP000183529">
    <property type="component" value="Unassembled WGS sequence"/>
</dbReference>
<reference evidence="2 3" key="1">
    <citation type="submission" date="2016-10" db="EMBL/GenBank/DDBJ databases">
        <authorList>
            <person name="Varghese N."/>
            <person name="Submissions S."/>
        </authorList>
    </citation>
    <scope>NUCLEOTIDE SEQUENCE [LARGE SCALE GENOMIC DNA]</scope>
    <source>
        <strain evidence="2 3">LMG 22274</strain>
    </source>
</reference>
<evidence type="ECO:0000256" key="1">
    <source>
        <dbReference type="SAM" id="MobiDB-lite"/>
    </source>
</evidence>
<proteinExistence type="predicted"/>
<accession>A0AAQ1JRW6</accession>
<evidence type="ECO:0000313" key="2">
    <source>
        <dbReference type="EMBL" id="SEI84852.1"/>
    </source>
</evidence>
<feature type="region of interest" description="Disordered" evidence="1">
    <location>
        <begin position="188"/>
        <end position="207"/>
    </location>
</feature>
<dbReference type="AlphaFoldDB" id="A0AAQ1JRW6"/>
<evidence type="ECO:0000313" key="3">
    <source>
        <dbReference type="Proteomes" id="UP000183529"/>
    </source>
</evidence>
<gene>
    <name evidence="2" type="ORF">SAMN05216550_101168</name>
</gene>
<name>A0AAQ1JRW6_9BURK</name>